<dbReference type="AlphaFoldDB" id="A0A0G1BF85"/>
<name>A0A0G1BF85_9BACT</name>
<evidence type="ECO:0000256" key="1">
    <source>
        <dbReference type="SAM" id="SignalP"/>
    </source>
</evidence>
<evidence type="ECO:0008006" key="4">
    <source>
        <dbReference type="Google" id="ProtNLM"/>
    </source>
</evidence>
<keyword evidence="1" id="KW-0732">Signal</keyword>
<gene>
    <name evidence="2" type="ORF">UV42_C0016G0011</name>
</gene>
<evidence type="ECO:0000313" key="3">
    <source>
        <dbReference type="Proteomes" id="UP000033867"/>
    </source>
</evidence>
<protein>
    <recommendedName>
        <fullName evidence="4">PsbP C-terminal domain-containing protein</fullName>
    </recommendedName>
</protein>
<evidence type="ECO:0000313" key="2">
    <source>
        <dbReference type="EMBL" id="KKS71962.1"/>
    </source>
</evidence>
<reference evidence="2 3" key="1">
    <citation type="journal article" date="2015" name="Nature">
        <title>rRNA introns, odd ribosomes, and small enigmatic genomes across a large radiation of phyla.</title>
        <authorList>
            <person name="Brown C.T."/>
            <person name="Hug L.A."/>
            <person name="Thomas B.C."/>
            <person name="Sharon I."/>
            <person name="Castelle C.J."/>
            <person name="Singh A."/>
            <person name="Wilkins M.J."/>
            <person name="Williams K.H."/>
            <person name="Banfield J.F."/>
        </authorList>
    </citation>
    <scope>NUCLEOTIDE SEQUENCE [LARGE SCALE GENOMIC DNA]</scope>
</reference>
<dbReference type="Proteomes" id="UP000033867">
    <property type="component" value="Unassembled WGS sequence"/>
</dbReference>
<accession>A0A0G1BF85</accession>
<sequence>MNQKTLLLLAIVTTVLTTGAGCTTNQATTADNDIMPYNGAVEPSDPAVVPTNWKTYTNTDYGYSIQYPSTWTVDLASKDSRGKTLATFLAPGQKNVPHDKIVDIQVSPTTNVSRVDSADYIKRNSNVIISTSPVVVGGVSTDKFIINLNNGYNMGVYVEKNSETYVLGLHNTTSSDKEYIDTFDLMLSSFKFTK</sequence>
<feature type="signal peptide" evidence="1">
    <location>
        <begin position="1"/>
        <end position="20"/>
    </location>
</feature>
<comment type="caution">
    <text evidence="2">The sequence shown here is derived from an EMBL/GenBank/DDBJ whole genome shotgun (WGS) entry which is preliminary data.</text>
</comment>
<dbReference type="EMBL" id="LCEK01000016">
    <property type="protein sequence ID" value="KKS71962.1"/>
    <property type="molecule type" value="Genomic_DNA"/>
</dbReference>
<feature type="chain" id="PRO_5002536196" description="PsbP C-terminal domain-containing protein" evidence="1">
    <location>
        <begin position="21"/>
        <end position="194"/>
    </location>
</feature>
<organism evidence="2 3">
    <name type="scientific">Candidatus Magasanikbacteria bacterium GW2011_GWE2_42_7</name>
    <dbReference type="NCBI Taxonomy" id="1619052"/>
    <lineage>
        <taxon>Bacteria</taxon>
        <taxon>Candidatus Magasanikiibacteriota</taxon>
    </lineage>
</organism>
<dbReference type="PROSITE" id="PS51257">
    <property type="entry name" value="PROKAR_LIPOPROTEIN"/>
    <property type="match status" value="1"/>
</dbReference>
<proteinExistence type="predicted"/>